<dbReference type="AlphaFoldDB" id="A0A645HMN3"/>
<gene>
    <name evidence="1" type="ORF">SDC9_184891</name>
</gene>
<name>A0A645HMN3_9ZZZZ</name>
<reference evidence="1" key="1">
    <citation type="submission" date="2019-08" db="EMBL/GenBank/DDBJ databases">
        <authorList>
            <person name="Kucharzyk K."/>
            <person name="Murdoch R.W."/>
            <person name="Higgins S."/>
            <person name="Loffler F."/>
        </authorList>
    </citation>
    <scope>NUCLEOTIDE SEQUENCE</scope>
</reference>
<dbReference type="EMBL" id="VSSQ01091988">
    <property type="protein sequence ID" value="MPN37374.1"/>
    <property type="molecule type" value="Genomic_DNA"/>
</dbReference>
<proteinExistence type="predicted"/>
<comment type="caution">
    <text evidence="1">The sequence shown here is derived from an EMBL/GenBank/DDBJ whole genome shotgun (WGS) entry which is preliminary data.</text>
</comment>
<sequence length="92" mass="10921">MQEHCANAILRHNPIELIYGSGGFRGYLIFKFPEKGIFVMENLMYGNATYVFENEWEQFSQLTKAEIIDNHLQKERFEHRIGWEEKINNLLA</sequence>
<accession>A0A645HMN3</accession>
<protein>
    <submittedName>
        <fullName evidence="1">Uncharacterized protein</fullName>
    </submittedName>
</protein>
<evidence type="ECO:0000313" key="1">
    <source>
        <dbReference type="EMBL" id="MPN37374.1"/>
    </source>
</evidence>
<organism evidence="1">
    <name type="scientific">bioreactor metagenome</name>
    <dbReference type="NCBI Taxonomy" id="1076179"/>
    <lineage>
        <taxon>unclassified sequences</taxon>
        <taxon>metagenomes</taxon>
        <taxon>ecological metagenomes</taxon>
    </lineage>
</organism>